<dbReference type="GO" id="GO:0005975">
    <property type="term" value="P:carbohydrate metabolic process"/>
    <property type="evidence" value="ECO:0007669"/>
    <property type="project" value="InterPro"/>
</dbReference>
<dbReference type="PANTHER" id="PTHR22600">
    <property type="entry name" value="BETA-HEXOSAMINIDASE"/>
    <property type="match status" value="1"/>
</dbReference>
<dbReference type="STRING" id="688246.Premu_2369"/>
<evidence type="ECO:0000259" key="8">
    <source>
        <dbReference type="Pfam" id="PF00728"/>
    </source>
</evidence>
<protein>
    <recommendedName>
        <fullName evidence="3">beta-N-acetylhexosaminidase</fullName>
        <ecNumber evidence="3">3.2.1.52</ecNumber>
    </recommendedName>
</protein>
<evidence type="ECO:0000256" key="5">
    <source>
        <dbReference type="ARBA" id="ARBA00023295"/>
    </source>
</evidence>
<dbReference type="PROSITE" id="PS51257">
    <property type="entry name" value="PROKAR_LIPOPROTEIN"/>
    <property type="match status" value="1"/>
</dbReference>
<evidence type="ECO:0000256" key="2">
    <source>
        <dbReference type="ARBA" id="ARBA00006285"/>
    </source>
</evidence>
<dbReference type="Gene3D" id="3.20.20.80">
    <property type="entry name" value="Glycosidases"/>
    <property type="match status" value="1"/>
</dbReference>
<evidence type="ECO:0000256" key="7">
    <source>
        <dbReference type="SAM" id="SignalP"/>
    </source>
</evidence>
<comment type="catalytic activity">
    <reaction evidence="1">
        <text>Hydrolysis of terminal non-reducing N-acetyl-D-hexosamine residues in N-acetyl-beta-D-hexosaminides.</text>
        <dbReference type="EC" id="3.2.1.52"/>
    </reaction>
</comment>
<dbReference type="InterPro" id="IPR025705">
    <property type="entry name" value="Beta_hexosaminidase_sua/sub"/>
</dbReference>
<dbReference type="AlphaFoldDB" id="F8N9E1"/>
<evidence type="ECO:0000256" key="6">
    <source>
        <dbReference type="PIRSR" id="PIRSR625705-1"/>
    </source>
</evidence>
<feature type="signal peptide" evidence="7">
    <location>
        <begin position="1"/>
        <end position="26"/>
    </location>
</feature>
<dbReference type="PANTHER" id="PTHR22600:SF57">
    <property type="entry name" value="BETA-N-ACETYLHEXOSAMINIDASE"/>
    <property type="match status" value="1"/>
</dbReference>
<organism evidence="10 11">
    <name type="scientific">Hallella multisaccharivorax DSM 17128</name>
    <dbReference type="NCBI Taxonomy" id="688246"/>
    <lineage>
        <taxon>Bacteria</taxon>
        <taxon>Pseudomonadati</taxon>
        <taxon>Bacteroidota</taxon>
        <taxon>Bacteroidia</taxon>
        <taxon>Bacteroidales</taxon>
        <taxon>Prevotellaceae</taxon>
        <taxon>Hallella</taxon>
    </lineage>
</organism>
<dbReference type="InterPro" id="IPR029018">
    <property type="entry name" value="Hex-like_dom2"/>
</dbReference>
<dbReference type="OrthoDB" id="1090159at2"/>
<keyword evidence="5" id="KW-0326">Glycosidase</keyword>
<keyword evidence="4 10" id="KW-0378">Hydrolase</keyword>
<accession>F8N9E1</accession>
<dbReference type="RefSeq" id="WP_007575524.1">
    <property type="nucleotide sequence ID" value="NZ_BPTS01000002.1"/>
</dbReference>
<dbReference type="eggNOG" id="COG3525">
    <property type="taxonomic scope" value="Bacteria"/>
</dbReference>
<dbReference type="SUPFAM" id="SSF55545">
    <property type="entry name" value="beta-N-acetylhexosaminidase-like domain"/>
    <property type="match status" value="1"/>
</dbReference>
<sequence>MKRFNKTFCRSLLLLLFFTLQLSIMAACTDNDSHESVGTYASHVDIIPQPVTMNYGQADMLLPSSVSLSTDFSDITAQLLKESLTKMVPQATVTTAANEQAFIRTEKDNTLKEEAYKLVIADKSITISYASPQGMLWGVQTLRQILLQGKSSSAGLSLPLLSITDQPKNAWRAFHIDVVRHMFTMDYLKKLVDQLSFYKINRLQMHLTDDQGWRIEIKKYPSLTTIGGWRTFDKYDRECLQKAATDPSYTIDDRFIRNGNEYGGYYTQAQLKEFINYATQRGLEVIPEIDMPGHFSSAIKAFPELSCTGGTGWGEEFSNPICAGKTQNYAFLKDIISEVADLFPSKYFHIGADEVEKTSWKNCPDCQALIREKNLKDEDGLQNYFVHEMAAFVRSKGKEPMAWDDAFHETNPEQLLYTFWRDWKADEVGEMTQRGLPVIFMEWGHFYLSADPTDELLKELYNFDFQPKFKGVVRQNIKGYQACVWTEMIPNETKMGEHLFPSLQAFTELTWSRQADWGSFVNRLPWHLKFLHDDGLTYRTPDFLK</sequence>
<dbReference type="SUPFAM" id="SSF51445">
    <property type="entry name" value="(Trans)glycosidases"/>
    <property type="match status" value="1"/>
</dbReference>
<dbReference type="Gene3D" id="3.30.379.10">
    <property type="entry name" value="Chitobiase/beta-hexosaminidase domain 2-like"/>
    <property type="match status" value="1"/>
</dbReference>
<keyword evidence="11" id="KW-1185">Reference proteome</keyword>
<feature type="domain" description="Beta-hexosaminidase bacterial type N-terminal" evidence="9">
    <location>
        <begin position="44"/>
        <end position="166"/>
    </location>
</feature>
<feature type="active site" description="Proton donor" evidence="6">
    <location>
        <position position="354"/>
    </location>
</feature>
<keyword evidence="7" id="KW-0732">Signal</keyword>
<evidence type="ECO:0000256" key="3">
    <source>
        <dbReference type="ARBA" id="ARBA00012663"/>
    </source>
</evidence>
<evidence type="ECO:0000259" key="9">
    <source>
        <dbReference type="Pfam" id="PF02838"/>
    </source>
</evidence>
<feature type="domain" description="Glycoside hydrolase family 20 catalytic" evidence="8">
    <location>
        <begin position="170"/>
        <end position="513"/>
    </location>
</feature>
<comment type="similarity">
    <text evidence="2">Belongs to the glycosyl hydrolase 20 family.</text>
</comment>
<dbReference type="EC" id="3.2.1.52" evidence="3"/>
<gene>
    <name evidence="10" type="ORF">Premu_2369</name>
</gene>
<dbReference type="Pfam" id="PF00728">
    <property type="entry name" value="Glyco_hydro_20"/>
    <property type="match status" value="1"/>
</dbReference>
<name>F8N9E1_9BACT</name>
<dbReference type="CDD" id="cd06563">
    <property type="entry name" value="GH20_chitobiase-like"/>
    <property type="match status" value="1"/>
</dbReference>
<dbReference type="GO" id="GO:0030203">
    <property type="term" value="P:glycosaminoglycan metabolic process"/>
    <property type="evidence" value="ECO:0007669"/>
    <property type="project" value="TreeGrafter"/>
</dbReference>
<dbReference type="InterPro" id="IPR017853">
    <property type="entry name" value="GH"/>
</dbReference>
<dbReference type="Pfam" id="PF02838">
    <property type="entry name" value="Glyco_hydro_20b"/>
    <property type="match status" value="1"/>
</dbReference>
<dbReference type="EMBL" id="GL945017">
    <property type="protein sequence ID" value="EGN57750.1"/>
    <property type="molecule type" value="Genomic_DNA"/>
</dbReference>
<reference evidence="11" key="1">
    <citation type="journal article" date="2011" name="Stand. Genomic Sci.">
        <title>Non-contiguous finished genome sequence of the opportunistic oral pathogen Prevotella multisaccharivorax type strain (PPPA20).</title>
        <authorList>
            <person name="Pati A."/>
            <person name="Gronow S."/>
            <person name="Lu M."/>
            <person name="Lapidus A."/>
            <person name="Nolan M."/>
            <person name="Lucas S."/>
            <person name="Hammon N."/>
            <person name="Deshpande S."/>
            <person name="Cheng J.F."/>
            <person name="Tapia R."/>
            <person name="Han C."/>
            <person name="Goodwin L."/>
            <person name="Pitluck S."/>
            <person name="Liolios K."/>
            <person name="Pagani I."/>
            <person name="Mavromatis K."/>
            <person name="Mikhailova N."/>
            <person name="Huntemann M."/>
            <person name="Chen A."/>
            <person name="Palaniappan K."/>
            <person name="Land M."/>
            <person name="Hauser L."/>
            <person name="Detter J.C."/>
            <person name="Brambilla E.M."/>
            <person name="Rohde M."/>
            <person name="Goker M."/>
            <person name="Woyke T."/>
            <person name="Bristow J."/>
            <person name="Eisen J.A."/>
            <person name="Markowitz V."/>
            <person name="Hugenholtz P."/>
            <person name="Kyrpides N.C."/>
            <person name="Klenk H.P."/>
            <person name="Ivanova N."/>
        </authorList>
    </citation>
    <scope>NUCLEOTIDE SEQUENCE [LARGE SCALE GENOMIC DNA]</scope>
    <source>
        <strain evidence="11">DSM 17128</strain>
    </source>
</reference>
<dbReference type="HOGENOM" id="CLU_007082_5_1_10"/>
<evidence type="ECO:0000313" key="10">
    <source>
        <dbReference type="EMBL" id="EGN57750.1"/>
    </source>
</evidence>
<dbReference type="InterPro" id="IPR015882">
    <property type="entry name" value="HEX_bac_N"/>
</dbReference>
<evidence type="ECO:0000256" key="4">
    <source>
        <dbReference type="ARBA" id="ARBA00022801"/>
    </source>
</evidence>
<dbReference type="InterPro" id="IPR015883">
    <property type="entry name" value="Glyco_hydro_20_cat"/>
</dbReference>
<proteinExistence type="inferred from homology"/>
<dbReference type="GO" id="GO:0016020">
    <property type="term" value="C:membrane"/>
    <property type="evidence" value="ECO:0007669"/>
    <property type="project" value="TreeGrafter"/>
</dbReference>
<dbReference type="GO" id="GO:0004563">
    <property type="term" value="F:beta-N-acetylhexosaminidase activity"/>
    <property type="evidence" value="ECO:0007669"/>
    <property type="project" value="UniProtKB-EC"/>
</dbReference>
<feature type="chain" id="PRO_5003381205" description="beta-N-acetylhexosaminidase" evidence="7">
    <location>
        <begin position="27"/>
        <end position="545"/>
    </location>
</feature>
<dbReference type="PRINTS" id="PR00738">
    <property type="entry name" value="GLHYDRLASE20"/>
</dbReference>
<dbReference type="Proteomes" id="UP000002772">
    <property type="component" value="Unassembled WGS sequence"/>
</dbReference>
<evidence type="ECO:0000313" key="11">
    <source>
        <dbReference type="Proteomes" id="UP000002772"/>
    </source>
</evidence>
<evidence type="ECO:0000256" key="1">
    <source>
        <dbReference type="ARBA" id="ARBA00001231"/>
    </source>
</evidence>